<keyword evidence="3" id="KW-1185">Reference proteome</keyword>
<dbReference type="STRING" id="648996.Theam_0154"/>
<reference evidence="2" key="1">
    <citation type="submission" date="2011-01" db="EMBL/GenBank/DDBJ databases">
        <title>Complete sequence of chromosome of Thermovibrio ammonificans HB-1.</title>
        <authorList>
            <consortium name="US DOE Joint Genome Institute"/>
            <person name="Lucas S."/>
            <person name="Copeland A."/>
            <person name="Lapidus A."/>
            <person name="Cheng J.-F."/>
            <person name="Goodwin L."/>
            <person name="Pitluck S."/>
            <person name="Davenport K."/>
            <person name="Detter J.C."/>
            <person name="Han C."/>
            <person name="Tapia R."/>
            <person name="Land M."/>
            <person name="Hauser L."/>
            <person name="Kyrpides N."/>
            <person name="Ivanova N."/>
            <person name="Ovchinnikova G."/>
            <person name="Vetriani C."/>
            <person name="Woyke T."/>
        </authorList>
    </citation>
    <scope>NUCLEOTIDE SEQUENCE [LARGE SCALE GENOMIC DNA]</scope>
    <source>
        <strain evidence="2">HB-1</strain>
    </source>
</reference>
<dbReference type="InterPro" id="IPR002611">
    <property type="entry name" value="IstB_ATP-bd"/>
</dbReference>
<evidence type="ECO:0000313" key="2">
    <source>
        <dbReference type="EMBL" id="ADU96127.1"/>
    </source>
</evidence>
<dbReference type="PANTHER" id="PTHR30050:SF4">
    <property type="entry name" value="ATP-BINDING PROTEIN RV3427C IN INSERTION SEQUENCE-RELATED"/>
    <property type="match status" value="1"/>
</dbReference>
<name>E8T3J6_THEA1</name>
<dbReference type="GO" id="GO:0006260">
    <property type="term" value="P:DNA replication"/>
    <property type="evidence" value="ECO:0007669"/>
    <property type="project" value="TreeGrafter"/>
</dbReference>
<dbReference type="SUPFAM" id="SSF52540">
    <property type="entry name" value="P-loop containing nucleoside triphosphate hydrolases"/>
    <property type="match status" value="1"/>
</dbReference>
<dbReference type="Pfam" id="PF01695">
    <property type="entry name" value="IstB_IS21"/>
    <property type="match status" value="1"/>
</dbReference>
<gene>
    <name evidence="2" type="ordered locus">Theam_0154</name>
</gene>
<evidence type="ECO:0000313" key="3">
    <source>
        <dbReference type="Proteomes" id="UP000006362"/>
    </source>
</evidence>
<dbReference type="KEGG" id="tam:Theam_0154"/>
<dbReference type="RefSeq" id="WP_013536913.1">
    <property type="nucleotide sequence ID" value="NC_014926.1"/>
</dbReference>
<dbReference type="GO" id="GO:0005524">
    <property type="term" value="F:ATP binding"/>
    <property type="evidence" value="ECO:0007669"/>
    <property type="project" value="InterPro"/>
</dbReference>
<protein>
    <submittedName>
        <fullName evidence="2">AAA ATPase</fullName>
    </submittedName>
</protein>
<dbReference type="OrthoDB" id="9776217at2"/>
<evidence type="ECO:0000259" key="1">
    <source>
        <dbReference type="SMART" id="SM00382"/>
    </source>
</evidence>
<accession>E8T3J6</accession>
<dbReference type="PANTHER" id="PTHR30050">
    <property type="entry name" value="CHROMOSOMAL REPLICATION INITIATOR PROTEIN DNAA"/>
    <property type="match status" value="1"/>
</dbReference>
<feature type="domain" description="AAA+ ATPase" evidence="1">
    <location>
        <begin position="78"/>
        <end position="208"/>
    </location>
</feature>
<dbReference type="CDD" id="cd00009">
    <property type="entry name" value="AAA"/>
    <property type="match status" value="1"/>
</dbReference>
<dbReference type="HOGENOM" id="CLU_062999_3_2_0"/>
<dbReference type="Proteomes" id="UP000006362">
    <property type="component" value="Chromosome"/>
</dbReference>
<dbReference type="InterPro" id="IPR027417">
    <property type="entry name" value="P-loop_NTPase"/>
</dbReference>
<dbReference type="Gene3D" id="3.40.50.300">
    <property type="entry name" value="P-loop containing nucleotide triphosphate hydrolases"/>
    <property type="match status" value="1"/>
</dbReference>
<dbReference type="AlphaFoldDB" id="E8T3J6"/>
<proteinExistence type="predicted"/>
<organism evidence="2 3">
    <name type="scientific">Thermovibrio ammonificans (strain DSM 15698 / JCM 12110 / HB-1)</name>
    <dbReference type="NCBI Taxonomy" id="648996"/>
    <lineage>
        <taxon>Bacteria</taxon>
        <taxon>Pseudomonadati</taxon>
        <taxon>Aquificota</taxon>
        <taxon>Aquificia</taxon>
        <taxon>Desulfurobacteriales</taxon>
        <taxon>Desulfurobacteriaceae</taxon>
        <taxon>Thermovibrio</taxon>
    </lineage>
</organism>
<sequence>MECQICGGSGWILVTKEGKQFVKRCQCTFSKSVKAYLESAGIPPRYRQCRFKNYYPKTRDQLRALKVCKEFVQLFPFTKKGVLLFGTPGTGKTHLAVATLRNIITAKGLKGFFCDFRDLLVELKLMMEQRLPIGEKLEEIRNAPFLVLDDVGAERNTEWARDLLAEIINHRYSQCLPTFITTNLTVGDPSPDSLGGKFDHRTESRIYDMCTIVQVSGDDRRKEAAGL</sequence>
<dbReference type="InterPro" id="IPR003593">
    <property type="entry name" value="AAA+_ATPase"/>
</dbReference>
<dbReference type="EMBL" id="CP002444">
    <property type="protein sequence ID" value="ADU96127.1"/>
    <property type="molecule type" value="Genomic_DNA"/>
</dbReference>
<dbReference type="SMART" id="SM00382">
    <property type="entry name" value="AAA"/>
    <property type="match status" value="1"/>
</dbReference>
<dbReference type="eggNOG" id="COG1484">
    <property type="taxonomic scope" value="Bacteria"/>
</dbReference>